<accession>A0ABS0HXK4</accession>
<dbReference type="InterPro" id="IPR011049">
    <property type="entry name" value="Serralysin-like_metalloprot_C"/>
</dbReference>
<comment type="subcellular location">
    <subcellularLocation>
        <location evidence="2">Membrane</location>
        <topology evidence="2">Single-pass membrane protein</topology>
    </subcellularLocation>
    <subcellularLocation>
        <location evidence="3">Secreted</location>
    </subcellularLocation>
</comment>
<comment type="caution">
    <text evidence="10">The sequence shown here is derived from an EMBL/GenBank/DDBJ whole genome shotgun (WGS) entry which is preliminary data.</text>
</comment>
<dbReference type="InterPro" id="IPR001343">
    <property type="entry name" value="Hemolysn_Ca-bd"/>
</dbReference>
<dbReference type="InterPro" id="IPR015919">
    <property type="entry name" value="Cadherin-like_sf"/>
</dbReference>
<dbReference type="PROSITE" id="PS50268">
    <property type="entry name" value="CADHERIN_2"/>
    <property type="match status" value="3"/>
</dbReference>
<organism evidence="10 11">
    <name type="scientific">Microvirga terrestris</name>
    <dbReference type="NCBI Taxonomy" id="2791024"/>
    <lineage>
        <taxon>Bacteria</taxon>
        <taxon>Pseudomonadati</taxon>
        <taxon>Pseudomonadota</taxon>
        <taxon>Alphaproteobacteria</taxon>
        <taxon>Hyphomicrobiales</taxon>
        <taxon>Methylobacteriaceae</taxon>
        <taxon>Microvirga</taxon>
    </lineage>
</organism>
<dbReference type="Pfam" id="PF00353">
    <property type="entry name" value="HemolysinCabind"/>
    <property type="match status" value="1"/>
</dbReference>
<dbReference type="InterPro" id="IPR018511">
    <property type="entry name" value="Hemolysin-typ_Ca-bd_CS"/>
</dbReference>
<feature type="domain" description="Cadherin" evidence="9">
    <location>
        <begin position="304"/>
        <end position="442"/>
    </location>
</feature>
<gene>
    <name evidence="10" type="ORF">I2H36_19345</name>
</gene>
<feature type="domain" description="Cadherin" evidence="9">
    <location>
        <begin position="204"/>
        <end position="305"/>
    </location>
</feature>
<evidence type="ECO:0000256" key="2">
    <source>
        <dbReference type="ARBA" id="ARBA00004167"/>
    </source>
</evidence>
<dbReference type="PANTHER" id="PTHR24028">
    <property type="entry name" value="CADHERIN-87A"/>
    <property type="match status" value="1"/>
</dbReference>
<evidence type="ECO:0000256" key="5">
    <source>
        <dbReference type="ARBA" id="ARBA00022692"/>
    </source>
</evidence>
<keyword evidence="8" id="KW-0325">Glycoprotein</keyword>
<dbReference type="SUPFAM" id="SSF51120">
    <property type="entry name" value="beta-Roll"/>
    <property type="match status" value="1"/>
</dbReference>
<dbReference type="InterPro" id="IPR050174">
    <property type="entry name" value="Protocadherin/Cadherin-CA"/>
</dbReference>
<evidence type="ECO:0000256" key="4">
    <source>
        <dbReference type="ARBA" id="ARBA00022525"/>
    </source>
</evidence>
<feature type="domain" description="Cadherin" evidence="9">
    <location>
        <begin position="108"/>
        <end position="205"/>
    </location>
</feature>
<dbReference type="InterPro" id="IPR013858">
    <property type="entry name" value="Peptidase_M10B_C"/>
</dbReference>
<protein>
    <recommendedName>
        <fullName evidence="9">Cadherin domain-containing protein</fullName>
    </recommendedName>
</protein>
<dbReference type="CDD" id="cd11304">
    <property type="entry name" value="Cadherin_repeat"/>
    <property type="match status" value="2"/>
</dbReference>
<dbReference type="Proteomes" id="UP000611708">
    <property type="component" value="Unassembled WGS sequence"/>
</dbReference>
<dbReference type="EMBL" id="JADQDN010000018">
    <property type="protein sequence ID" value="MBF9198190.1"/>
    <property type="molecule type" value="Genomic_DNA"/>
</dbReference>
<evidence type="ECO:0000313" key="11">
    <source>
        <dbReference type="Proteomes" id="UP000611708"/>
    </source>
</evidence>
<dbReference type="PRINTS" id="PR00313">
    <property type="entry name" value="CABNDNGRPT"/>
</dbReference>
<evidence type="ECO:0000256" key="3">
    <source>
        <dbReference type="ARBA" id="ARBA00004613"/>
    </source>
</evidence>
<dbReference type="PANTHER" id="PTHR24028:SF316">
    <property type="entry name" value="NEURAL-CADHERIN-LIKE"/>
    <property type="match status" value="1"/>
</dbReference>
<evidence type="ECO:0000256" key="1">
    <source>
        <dbReference type="ARBA" id="ARBA00001913"/>
    </source>
</evidence>
<dbReference type="SMART" id="SM00112">
    <property type="entry name" value="CA"/>
    <property type="match status" value="3"/>
</dbReference>
<evidence type="ECO:0000259" key="9">
    <source>
        <dbReference type="PROSITE" id="PS50268"/>
    </source>
</evidence>
<dbReference type="Gene3D" id="2.60.40.60">
    <property type="entry name" value="Cadherins"/>
    <property type="match status" value="3"/>
</dbReference>
<evidence type="ECO:0000313" key="10">
    <source>
        <dbReference type="EMBL" id="MBF9198190.1"/>
    </source>
</evidence>
<reference evidence="10 11" key="1">
    <citation type="submission" date="2020-11" db="EMBL/GenBank/DDBJ databases">
        <authorList>
            <person name="Kim M.K."/>
        </authorList>
    </citation>
    <scope>NUCLEOTIDE SEQUENCE [LARGE SCALE GENOMIC DNA]</scope>
    <source>
        <strain evidence="10 11">BT290</strain>
    </source>
</reference>
<evidence type="ECO:0000256" key="7">
    <source>
        <dbReference type="ARBA" id="ARBA00022989"/>
    </source>
</evidence>
<dbReference type="PROSITE" id="PS00330">
    <property type="entry name" value="HEMOLYSIN_CALCIUM"/>
    <property type="match status" value="2"/>
</dbReference>
<dbReference type="SUPFAM" id="SSF49313">
    <property type="entry name" value="Cadherin-like"/>
    <property type="match status" value="3"/>
</dbReference>
<evidence type="ECO:0000256" key="8">
    <source>
        <dbReference type="ARBA" id="ARBA00023180"/>
    </source>
</evidence>
<dbReference type="Pfam" id="PF08548">
    <property type="entry name" value="Peptidase_M10_C"/>
    <property type="match status" value="1"/>
</dbReference>
<keyword evidence="4" id="KW-0964">Secreted</keyword>
<dbReference type="Gene3D" id="2.150.10.10">
    <property type="entry name" value="Serralysin-like metalloprotease, C-terminal"/>
    <property type="match status" value="1"/>
</dbReference>
<keyword evidence="6" id="KW-0677">Repeat</keyword>
<keyword evidence="7" id="KW-1133">Transmembrane helix</keyword>
<evidence type="ECO:0000256" key="6">
    <source>
        <dbReference type="ARBA" id="ARBA00022737"/>
    </source>
</evidence>
<keyword evidence="5" id="KW-0812">Transmembrane</keyword>
<keyword evidence="11" id="KW-1185">Reference proteome</keyword>
<sequence>MATLVLSSSTVAENAQKGDLIGTLGVMGEVGVGETFTFTLDDNRFEIINGNQVVVKSGGFDFEGDQKQFSLNIQAIGTQGTPVEASPVIVSVTNVNERPTDIIVTGGTIGDNAILGATVATLAGQDPDRGDLLTYTIVADETGTTEYDHPFFGISSNEIVVASDLVDAAIGENYLVYVKVTDAKGLFYVKQVTLTVTDVNEAPEVTAESIEVLDGSKGGTLVAVISAEDPEDGVLTYKLSAASAQWFSLVDNNDGTWNVVVKQGVTLRSDRTAFQSFVVEVTDDANNTTSETVFLNINQNQEPEATFEFLEVAKNAPAGTLVGTLVGYDPEGQAVDYTLSGENAGLFTLVKNANGTCGVFIKQGVTLDYNDEAQHSFSVTATDGFNSFEESFDLVFGGYAPTVTGATPITVKEGAGGSTVVARFKVTDLDYDDLDCTLSPESEALFDLVDRGDGNYEVVVRSGVKLDYENSSQNIAKMILSDGSYTVSRDFTVNVTDEIDVITGTAKADGLNGTAGRDVIKGLAGNDSLVGNTGNDTLYGGAGKDVLTGGGGQDVFVFDSKPNKKTNLDKVADFSVSDDSIWLENKIFSKLGKKGSETAPAQLKKAFFVVGDKAKDKDDYIVYNKKTGKLSYDVDGSGSKAAVEIATLSKKLAMTNKDFFVI</sequence>
<dbReference type="RefSeq" id="WP_196265538.1">
    <property type="nucleotide sequence ID" value="NZ_JADQDN010000018.1"/>
</dbReference>
<name>A0ABS0HXK4_9HYPH</name>
<comment type="cofactor">
    <cofactor evidence="1">
        <name>Ca(2+)</name>
        <dbReference type="ChEBI" id="CHEBI:29108"/>
    </cofactor>
</comment>
<keyword evidence="7" id="KW-0472">Membrane</keyword>
<dbReference type="InterPro" id="IPR002126">
    <property type="entry name" value="Cadherin-like_dom"/>
</dbReference>
<proteinExistence type="predicted"/>